<evidence type="ECO:0000256" key="8">
    <source>
        <dbReference type="SAM" id="Phobius"/>
    </source>
</evidence>
<dbReference type="GO" id="GO:0016020">
    <property type="term" value="C:membrane"/>
    <property type="evidence" value="ECO:0007669"/>
    <property type="project" value="UniProtKB-SubCell"/>
</dbReference>
<evidence type="ECO:0000256" key="7">
    <source>
        <dbReference type="ARBA" id="ARBA00023136"/>
    </source>
</evidence>
<feature type="transmembrane region" description="Helical" evidence="8">
    <location>
        <begin position="44"/>
        <end position="64"/>
    </location>
</feature>
<evidence type="ECO:0000256" key="5">
    <source>
        <dbReference type="ARBA" id="ARBA00022692"/>
    </source>
</evidence>
<sequence>MASDNKQTTTLTPSEFSHTIIAIIIGIGILGSTGPIEAAGNDGWLAVLIGGLYPLYMVWLATIISKRFPKDNIISINVKIFGQYLGSLFNLLLSFFFIYYIMTVLVSFTFVTRIFIASFIPSAVITILTMLAVFFLTIKGLKTIAKVNVFIFYLTFIIVILPGYALVKGSIINLLPVFNSGIGEIANGGLQALGRYTGIEVIFLIYPLISDKKKLKGSMLKGTIIVIAIYVWLTFIAIYYLGDVTIKFYWPILVIADSVQIPIINLFRYVFMLFWSLIIYRINGNLLYFSSMIIKDVTHVKEKYTYVIIGVIAALACFSIVFIYNETIKREIAKSEPAITLAVIAYFTIVTLLVVLLKKKEPPPDSNETSKG</sequence>
<evidence type="ECO:0000256" key="1">
    <source>
        <dbReference type="ARBA" id="ARBA00004141"/>
    </source>
</evidence>
<name>A0A8J8MNF9_9FIRM</name>
<comment type="subcellular location">
    <subcellularLocation>
        <location evidence="1">Membrane</location>
        <topology evidence="1">Multi-pass membrane protein</topology>
    </subcellularLocation>
</comment>
<organism evidence="9 10">
    <name type="scientific">Vallitalea pronyensis</name>
    <dbReference type="NCBI Taxonomy" id="1348613"/>
    <lineage>
        <taxon>Bacteria</taxon>
        <taxon>Bacillati</taxon>
        <taxon>Bacillota</taxon>
        <taxon>Clostridia</taxon>
        <taxon>Lachnospirales</taxon>
        <taxon>Vallitaleaceae</taxon>
        <taxon>Vallitalea</taxon>
    </lineage>
</organism>
<dbReference type="AlphaFoldDB" id="A0A8J8MNF9"/>
<keyword evidence="5 8" id="KW-0812">Transmembrane</keyword>
<dbReference type="GO" id="GO:0009847">
    <property type="term" value="P:spore germination"/>
    <property type="evidence" value="ECO:0007669"/>
    <property type="project" value="InterPro"/>
</dbReference>
<dbReference type="NCBIfam" id="TIGR00912">
    <property type="entry name" value="2A0309"/>
    <property type="match status" value="1"/>
</dbReference>
<evidence type="ECO:0000256" key="6">
    <source>
        <dbReference type="ARBA" id="ARBA00022989"/>
    </source>
</evidence>
<feature type="transmembrane region" description="Helical" evidence="8">
    <location>
        <begin position="20"/>
        <end position="38"/>
    </location>
</feature>
<dbReference type="PANTHER" id="PTHR34975:SF2">
    <property type="entry name" value="SPORE GERMINATION PROTEIN A2"/>
    <property type="match status" value="1"/>
</dbReference>
<comment type="similarity">
    <text evidence="2">Belongs to the amino acid-polyamine-organocation (APC) superfamily. Spore germination protein (SGP) (TC 2.A.3.9) family.</text>
</comment>
<feature type="transmembrane region" description="Helical" evidence="8">
    <location>
        <begin position="306"/>
        <end position="325"/>
    </location>
</feature>
<reference evidence="9" key="1">
    <citation type="submission" date="2020-07" db="EMBL/GenBank/DDBJ databases">
        <title>Vallitalea pronyensis genome.</title>
        <authorList>
            <person name="Postec A."/>
        </authorList>
    </citation>
    <scope>NUCLEOTIDE SEQUENCE</scope>
    <source>
        <strain evidence="9">FatNI3</strain>
    </source>
</reference>
<dbReference type="Proteomes" id="UP000683246">
    <property type="component" value="Chromosome"/>
</dbReference>
<protein>
    <submittedName>
        <fullName evidence="9">Endospore germination permease</fullName>
    </submittedName>
</protein>
<evidence type="ECO:0000256" key="2">
    <source>
        <dbReference type="ARBA" id="ARBA00007998"/>
    </source>
</evidence>
<evidence type="ECO:0000313" key="9">
    <source>
        <dbReference type="EMBL" id="QUI24443.1"/>
    </source>
</evidence>
<keyword evidence="4" id="KW-0309">Germination</keyword>
<evidence type="ECO:0000256" key="3">
    <source>
        <dbReference type="ARBA" id="ARBA00022448"/>
    </source>
</evidence>
<dbReference type="KEGG" id="vpy:HZI73_20010"/>
<dbReference type="RefSeq" id="WP_212695137.1">
    <property type="nucleotide sequence ID" value="NZ_CP058649.1"/>
</dbReference>
<evidence type="ECO:0000256" key="4">
    <source>
        <dbReference type="ARBA" id="ARBA00022544"/>
    </source>
</evidence>
<feature type="transmembrane region" description="Helical" evidence="8">
    <location>
        <begin position="150"/>
        <end position="172"/>
    </location>
</feature>
<dbReference type="EMBL" id="CP058649">
    <property type="protein sequence ID" value="QUI24443.1"/>
    <property type="molecule type" value="Genomic_DNA"/>
</dbReference>
<feature type="transmembrane region" description="Helical" evidence="8">
    <location>
        <begin position="337"/>
        <end position="357"/>
    </location>
</feature>
<dbReference type="Pfam" id="PF03845">
    <property type="entry name" value="Spore_permease"/>
    <property type="match status" value="1"/>
</dbReference>
<evidence type="ECO:0000313" key="10">
    <source>
        <dbReference type="Proteomes" id="UP000683246"/>
    </source>
</evidence>
<feature type="transmembrane region" description="Helical" evidence="8">
    <location>
        <begin position="114"/>
        <end position="138"/>
    </location>
</feature>
<keyword evidence="3" id="KW-0813">Transport</keyword>
<gene>
    <name evidence="9" type="ORF">HZI73_20010</name>
</gene>
<feature type="transmembrane region" description="Helical" evidence="8">
    <location>
        <begin position="222"/>
        <end position="242"/>
    </location>
</feature>
<feature type="transmembrane region" description="Helical" evidence="8">
    <location>
        <begin position="192"/>
        <end position="210"/>
    </location>
</feature>
<dbReference type="PANTHER" id="PTHR34975">
    <property type="entry name" value="SPORE GERMINATION PROTEIN A2"/>
    <property type="match status" value="1"/>
</dbReference>
<feature type="transmembrane region" description="Helical" evidence="8">
    <location>
        <begin position="84"/>
        <end position="102"/>
    </location>
</feature>
<proteinExistence type="inferred from homology"/>
<keyword evidence="7 8" id="KW-0472">Membrane</keyword>
<keyword evidence="6 8" id="KW-1133">Transmembrane helix</keyword>
<keyword evidence="10" id="KW-1185">Reference proteome</keyword>
<accession>A0A8J8MNF9</accession>
<dbReference type="InterPro" id="IPR004761">
    <property type="entry name" value="Spore_GerAB"/>
</dbReference>